<organism evidence="1 2">
    <name type="scientific">Culicoidibacter larvae</name>
    <dbReference type="NCBI Taxonomy" id="2579976"/>
    <lineage>
        <taxon>Bacteria</taxon>
        <taxon>Bacillati</taxon>
        <taxon>Bacillota</taxon>
        <taxon>Culicoidibacteria</taxon>
        <taxon>Culicoidibacterales</taxon>
        <taxon>Culicoidibacteraceae</taxon>
        <taxon>Culicoidibacter</taxon>
    </lineage>
</organism>
<evidence type="ECO:0000313" key="2">
    <source>
        <dbReference type="Proteomes" id="UP000306912"/>
    </source>
</evidence>
<protein>
    <submittedName>
        <fullName evidence="1">Uncharacterized protein</fullName>
    </submittedName>
</protein>
<dbReference type="InParanoid" id="A0A5R8Q7U8"/>
<dbReference type="Proteomes" id="UP000306912">
    <property type="component" value="Unassembled WGS sequence"/>
</dbReference>
<sequence>MNEINKQGIFLAEMEELHMSAVLKMRVPLRDIIDLPIDPNIFVKVYDTNYSVNIKIYQKETPMGTELFVNVDLDTASLPGLYDDYEAAVYKYIREHLRLSMEYDQGETRYFVTLRNYR</sequence>
<name>A0A5R8Q7U8_9FIRM</name>
<evidence type="ECO:0000313" key="1">
    <source>
        <dbReference type="EMBL" id="TLG71554.1"/>
    </source>
</evidence>
<dbReference type="OrthoDB" id="9857074at2"/>
<comment type="caution">
    <text evidence="1">The sequence shown here is derived from an EMBL/GenBank/DDBJ whole genome shotgun (WGS) entry which is preliminary data.</text>
</comment>
<keyword evidence="2" id="KW-1185">Reference proteome</keyword>
<gene>
    <name evidence="1" type="ORF">FEZ08_10700</name>
</gene>
<dbReference type="EMBL" id="VBWP01000011">
    <property type="protein sequence ID" value="TLG71554.1"/>
    <property type="molecule type" value="Genomic_DNA"/>
</dbReference>
<proteinExistence type="predicted"/>
<accession>A0A5R8Q7U8</accession>
<dbReference type="AlphaFoldDB" id="A0A5R8Q7U8"/>
<reference evidence="1 2" key="1">
    <citation type="submission" date="2019-05" db="EMBL/GenBank/DDBJ databases">
        <title>Culicoidintestinum kansasii gen. nov., sp. nov. from the gastrointestinal tract of the biting midge, Culicoides sonorensis.</title>
        <authorList>
            <person name="Neupane S."/>
            <person name="Ghosh A."/>
            <person name="Gunther S."/>
            <person name="Martin K."/>
            <person name="Zurek L."/>
        </authorList>
    </citation>
    <scope>NUCLEOTIDE SEQUENCE [LARGE SCALE GENOMIC DNA]</scope>
    <source>
        <strain evidence="1 2">CS-1</strain>
    </source>
</reference>